<evidence type="ECO:0000313" key="2">
    <source>
        <dbReference type="EMBL" id="RNJ48681.1"/>
    </source>
</evidence>
<dbReference type="PANTHER" id="PTHR36973:SF4">
    <property type="entry name" value="NODULATION PROTEIN"/>
    <property type="match status" value="1"/>
</dbReference>
<dbReference type="OrthoDB" id="9814604at2"/>
<keyword evidence="3" id="KW-1185">Reference proteome</keyword>
<dbReference type="RefSeq" id="WP_123174678.1">
    <property type="nucleotide sequence ID" value="NZ_QWDD01000001.1"/>
</dbReference>
<protein>
    <submittedName>
        <fullName evidence="2">FkbM family methyltransferase</fullName>
    </submittedName>
</protein>
<dbReference type="GO" id="GO:0032259">
    <property type="term" value="P:methylation"/>
    <property type="evidence" value="ECO:0007669"/>
    <property type="project" value="UniProtKB-KW"/>
</dbReference>
<reference evidence="2 3" key="1">
    <citation type="submission" date="2018-08" db="EMBL/GenBank/DDBJ databases">
        <title>Genome sequence of Methylocystis hirsuta CSC1, a methanotroph able to accumulate PHAs.</title>
        <authorList>
            <person name="Bordel S."/>
            <person name="Rodriguez E."/>
            <person name="Gancedo J."/>
            <person name="Munoz R."/>
        </authorList>
    </citation>
    <scope>NUCLEOTIDE SEQUENCE [LARGE SCALE GENOMIC DNA]</scope>
    <source>
        <strain evidence="2 3">CSC1</strain>
    </source>
</reference>
<dbReference type="Pfam" id="PF05050">
    <property type="entry name" value="Methyltransf_21"/>
    <property type="match status" value="1"/>
</dbReference>
<evidence type="ECO:0000313" key="3">
    <source>
        <dbReference type="Proteomes" id="UP000268623"/>
    </source>
</evidence>
<dbReference type="Gene3D" id="3.40.50.150">
    <property type="entry name" value="Vaccinia Virus protein VP39"/>
    <property type="match status" value="1"/>
</dbReference>
<keyword evidence="2" id="KW-0808">Transferase</keyword>
<dbReference type="GO" id="GO:0008171">
    <property type="term" value="F:O-methyltransferase activity"/>
    <property type="evidence" value="ECO:0007669"/>
    <property type="project" value="TreeGrafter"/>
</dbReference>
<evidence type="ECO:0000259" key="1">
    <source>
        <dbReference type="Pfam" id="PF05050"/>
    </source>
</evidence>
<proteinExistence type="predicted"/>
<dbReference type="SUPFAM" id="SSF53335">
    <property type="entry name" value="S-adenosyl-L-methionine-dependent methyltransferases"/>
    <property type="match status" value="1"/>
</dbReference>
<dbReference type="AlphaFoldDB" id="A0A3M9XL52"/>
<dbReference type="InterPro" id="IPR053188">
    <property type="entry name" value="FkbM_Methyltransferase"/>
</dbReference>
<dbReference type="InterPro" id="IPR029063">
    <property type="entry name" value="SAM-dependent_MTases_sf"/>
</dbReference>
<dbReference type="Proteomes" id="UP000268623">
    <property type="component" value="Unassembled WGS sequence"/>
</dbReference>
<gene>
    <name evidence="2" type="ORF">D1O30_02575</name>
</gene>
<dbReference type="PANTHER" id="PTHR36973">
    <property type="entry name" value="SLL1456 PROTEIN-RELATED"/>
    <property type="match status" value="1"/>
</dbReference>
<feature type="domain" description="Methyltransferase FkbM" evidence="1">
    <location>
        <begin position="65"/>
        <end position="202"/>
    </location>
</feature>
<accession>A0A3M9XL52</accession>
<comment type="caution">
    <text evidence="2">The sequence shown here is derived from an EMBL/GenBank/DDBJ whole genome shotgun (WGS) entry which is preliminary data.</text>
</comment>
<keyword evidence="2" id="KW-0489">Methyltransferase</keyword>
<dbReference type="NCBIfam" id="TIGR01444">
    <property type="entry name" value="fkbM_fam"/>
    <property type="match status" value="1"/>
</dbReference>
<sequence length="274" mass="31464">MFSRQVRHTLLQKLFWNSAGAALVRLLIRYETLFDTVVRNYSLMTGSNGERWLSTLLDETPVVFDVGFHDGTSTDEIFKLRPKADVYGFDPSRFGAESYAKRFKDDPRVTFSNVALSEKPGELQFFDYENMCNSLAVRKEMPGAIPTVYAVPVTTLDAFCSSRGIEHINMMKIDAEGYDLNVLEGASDLLDRQVIDIFMFEFASGWAASKRYLWEAVEFMEPKPYRLFHLFNGFLCPLVYDIRNDSCTTRPAMYVGVSDKRLSQGDIPMRDYRF</sequence>
<organism evidence="2 3">
    <name type="scientific">Methylocystis hirsuta</name>
    <dbReference type="NCBI Taxonomy" id="369798"/>
    <lineage>
        <taxon>Bacteria</taxon>
        <taxon>Pseudomonadati</taxon>
        <taxon>Pseudomonadota</taxon>
        <taxon>Alphaproteobacteria</taxon>
        <taxon>Hyphomicrobiales</taxon>
        <taxon>Methylocystaceae</taxon>
        <taxon>Methylocystis</taxon>
    </lineage>
</organism>
<name>A0A3M9XL52_9HYPH</name>
<dbReference type="InterPro" id="IPR006342">
    <property type="entry name" value="FkbM_mtfrase"/>
</dbReference>
<dbReference type="EMBL" id="QWDD01000001">
    <property type="protein sequence ID" value="RNJ48681.1"/>
    <property type="molecule type" value="Genomic_DNA"/>
</dbReference>